<proteinExistence type="predicted"/>
<name>A0A480A0F8_9CYAN</name>
<dbReference type="Gene3D" id="1.20.1220.20">
    <property type="entry name" value="Uncharcterised protein PF01724"/>
    <property type="match status" value="1"/>
</dbReference>
<dbReference type="Pfam" id="PF01724">
    <property type="entry name" value="DUF29"/>
    <property type="match status" value="1"/>
</dbReference>
<dbReference type="EMBL" id="BJCE01000053">
    <property type="protein sequence ID" value="GCL36871.1"/>
    <property type="molecule type" value="Genomic_DNA"/>
</dbReference>
<keyword evidence="2" id="KW-1185">Reference proteome</keyword>
<dbReference type="Proteomes" id="UP000300142">
    <property type="component" value="Unassembled WGS sequence"/>
</dbReference>
<dbReference type="RefSeq" id="WP_137667261.1">
    <property type="nucleotide sequence ID" value="NZ_BJCE01000053.1"/>
</dbReference>
<gene>
    <name evidence="1" type="ORF">SR1949_19770</name>
</gene>
<accession>A0A480A0F8</accession>
<organism evidence="1 2">
    <name type="scientific">Sphaerospermopsis reniformis</name>
    <dbReference type="NCBI Taxonomy" id="531300"/>
    <lineage>
        <taxon>Bacteria</taxon>
        <taxon>Bacillati</taxon>
        <taxon>Cyanobacteriota</taxon>
        <taxon>Cyanophyceae</taxon>
        <taxon>Nostocales</taxon>
        <taxon>Aphanizomenonaceae</taxon>
        <taxon>Sphaerospermopsis</taxon>
    </lineage>
</organism>
<dbReference type="InterPro" id="IPR002636">
    <property type="entry name" value="DUF29"/>
</dbReference>
<dbReference type="AlphaFoldDB" id="A0A480A0F8"/>
<evidence type="ECO:0000313" key="2">
    <source>
        <dbReference type="Proteomes" id="UP000300142"/>
    </source>
</evidence>
<evidence type="ECO:0000313" key="1">
    <source>
        <dbReference type="EMBL" id="GCL36871.1"/>
    </source>
</evidence>
<dbReference type="PANTHER" id="PTHR34235:SF3">
    <property type="entry name" value="SLR1203 PROTEIN"/>
    <property type="match status" value="1"/>
</dbReference>
<comment type="caution">
    <text evidence="1">The sequence shown here is derived from an EMBL/GenBank/DDBJ whole genome shotgun (WGS) entry which is preliminary data.</text>
</comment>
<reference evidence="2" key="1">
    <citation type="submission" date="2019-02" db="EMBL/GenBank/DDBJ databases">
        <title>Draft genome sequence of Sphaerospermopsis reniformis NIES-1949.</title>
        <authorList>
            <person name="Yamaguchi H."/>
            <person name="Suzuki S."/>
            <person name="Kawachi M."/>
        </authorList>
    </citation>
    <scope>NUCLEOTIDE SEQUENCE [LARGE SCALE GENOMIC DNA]</scope>
    <source>
        <strain evidence="2">NIES-1949</strain>
    </source>
</reference>
<protein>
    <recommendedName>
        <fullName evidence="3">DUF29 domain-containing protein</fullName>
    </recommendedName>
</protein>
<sequence length="155" mass="18662">MRAELKNKIKNLYDADYNLWVLETVKQLENRDLDSLDWDNLIEEVLDLSKRDKRKIESLLMKLIEHLLILQYWQEENEINRGHWQREITNFRKQIKRLLADSPSLKNHLEMKLDLCYNDGRELASQHSQLPLNTFPEEAIATLEKFLDDHWFANT</sequence>
<evidence type="ECO:0008006" key="3">
    <source>
        <dbReference type="Google" id="ProtNLM"/>
    </source>
</evidence>
<dbReference type="PANTHER" id="PTHR34235">
    <property type="entry name" value="SLR1203 PROTEIN-RELATED"/>
    <property type="match status" value="1"/>
</dbReference>